<proteinExistence type="predicted"/>
<keyword evidence="3" id="KW-1185">Reference proteome</keyword>
<organism evidence="2 3">
    <name type="scientific">Tuber borchii</name>
    <name type="common">White truffle</name>
    <dbReference type="NCBI Taxonomy" id="42251"/>
    <lineage>
        <taxon>Eukaryota</taxon>
        <taxon>Fungi</taxon>
        <taxon>Dikarya</taxon>
        <taxon>Ascomycota</taxon>
        <taxon>Pezizomycotina</taxon>
        <taxon>Pezizomycetes</taxon>
        <taxon>Pezizales</taxon>
        <taxon>Tuberaceae</taxon>
        <taxon>Tuber</taxon>
    </lineage>
</organism>
<protein>
    <submittedName>
        <fullName evidence="2">Uncharacterized protein</fullName>
    </submittedName>
</protein>
<dbReference type="AlphaFoldDB" id="A0A2T6ZZA8"/>
<evidence type="ECO:0000256" key="1">
    <source>
        <dbReference type="SAM" id="MobiDB-lite"/>
    </source>
</evidence>
<evidence type="ECO:0000313" key="3">
    <source>
        <dbReference type="Proteomes" id="UP000244722"/>
    </source>
</evidence>
<dbReference type="OrthoDB" id="5483582at2759"/>
<sequence>MPLQASPGAVQFFQDVFRNCPELLRELLELWTIVLEDPQTPMAERQRINSLVATIELALREVLESAQARMRVLEEEGYGRGGPARVRGAREGSVGGRQRR</sequence>
<dbReference type="EMBL" id="NESQ01000056">
    <property type="protein sequence ID" value="PUU80821.1"/>
    <property type="molecule type" value="Genomic_DNA"/>
</dbReference>
<name>A0A2T6ZZA8_TUBBO</name>
<comment type="caution">
    <text evidence="2">The sequence shown here is derived from an EMBL/GenBank/DDBJ whole genome shotgun (WGS) entry which is preliminary data.</text>
</comment>
<feature type="region of interest" description="Disordered" evidence="1">
    <location>
        <begin position="78"/>
        <end position="100"/>
    </location>
</feature>
<evidence type="ECO:0000313" key="2">
    <source>
        <dbReference type="EMBL" id="PUU80821.1"/>
    </source>
</evidence>
<accession>A0A2T6ZZA8</accession>
<gene>
    <name evidence="2" type="ORF">B9Z19DRAFT_1122966</name>
</gene>
<dbReference type="Proteomes" id="UP000244722">
    <property type="component" value="Unassembled WGS sequence"/>
</dbReference>
<reference evidence="2 3" key="1">
    <citation type="submission" date="2017-04" db="EMBL/GenBank/DDBJ databases">
        <title>Draft genome sequence of Tuber borchii Vittad., a whitish edible truffle.</title>
        <authorList>
            <consortium name="DOE Joint Genome Institute"/>
            <person name="Murat C."/>
            <person name="Kuo A."/>
            <person name="Barry K.W."/>
            <person name="Clum A."/>
            <person name="Dockter R.B."/>
            <person name="Fauchery L."/>
            <person name="Iotti M."/>
            <person name="Kohler A."/>
            <person name="Labutti K."/>
            <person name="Lindquist E.A."/>
            <person name="Lipzen A."/>
            <person name="Ohm R.A."/>
            <person name="Wang M."/>
            <person name="Grigoriev I.V."/>
            <person name="Zambonelli A."/>
            <person name="Martin F.M."/>
        </authorList>
    </citation>
    <scope>NUCLEOTIDE SEQUENCE [LARGE SCALE GENOMIC DNA]</scope>
    <source>
        <strain evidence="2 3">Tbo3840</strain>
    </source>
</reference>